<keyword evidence="4" id="KW-0238">DNA-binding</keyword>
<feature type="non-terminal residue" evidence="9">
    <location>
        <position position="1"/>
    </location>
</feature>
<comment type="subcellular location">
    <subcellularLocation>
        <location evidence="1">Nucleus</location>
    </subcellularLocation>
</comment>
<dbReference type="AlphaFoldDB" id="A0A7K8SKJ5"/>
<accession>A0A7K8SKJ5</accession>
<evidence type="ECO:0000256" key="1">
    <source>
        <dbReference type="ARBA" id="ARBA00004123"/>
    </source>
</evidence>
<keyword evidence="6" id="KW-0539">Nucleus</keyword>
<dbReference type="Gene3D" id="1.10.10.10">
    <property type="entry name" value="Winged helix-like DNA-binding domain superfamily/Winged helix DNA-binding domain"/>
    <property type="match status" value="1"/>
</dbReference>
<evidence type="ECO:0000313" key="10">
    <source>
        <dbReference type="Proteomes" id="UP000538472"/>
    </source>
</evidence>
<dbReference type="InterPro" id="IPR000232">
    <property type="entry name" value="HSF_DNA-bd"/>
</dbReference>
<keyword evidence="10" id="KW-1185">Reference proteome</keyword>
<evidence type="ECO:0000256" key="4">
    <source>
        <dbReference type="ARBA" id="ARBA00023125"/>
    </source>
</evidence>
<evidence type="ECO:0000313" key="9">
    <source>
        <dbReference type="EMBL" id="NXF29840.1"/>
    </source>
</evidence>
<dbReference type="PANTHER" id="PTHR10015">
    <property type="entry name" value="HEAT SHOCK TRANSCRIPTION FACTOR"/>
    <property type="match status" value="1"/>
</dbReference>
<dbReference type="Proteomes" id="UP000538472">
    <property type="component" value="Unassembled WGS sequence"/>
</dbReference>
<comment type="caution">
    <text evidence="9">The sequence shown here is derived from an EMBL/GenBank/DDBJ whole genome shotgun (WGS) entry which is preliminary data.</text>
</comment>
<keyword evidence="5" id="KW-0804">Transcription</keyword>
<dbReference type="SMART" id="SM00415">
    <property type="entry name" value="HSF"/>
    <property type="match status" value="1"/>
</dbReference>
<dbReference type="GO" id="GO:0043565">
    <property type="term" value="F:sequence-specific DNA binding"/>
    <property type="evidence" value="ECO:0007669"/>
    <property type="project" value="InterPro"/>
</dbReference>
<sequence>SLCFPQQLWKMLESDQFQSIWWSRGGKYVAINEECFKEEVLGREGMPRVFTMKSMKSFHRQLNCYGFITVHQDFKRSASLPEFLAEEAAASAHSKILYFYNPRFNREHPPLLEQCKRR</sequence>
<comment type="similarity">
    <text evidence="2 7">Belongs to the HSF family.</text>
</comment>
<gene>
    <name evidence="9" type="primary">Hsfy1_0</name>
    <name evidence="9" type="ORF">NYCBRA_R08967</name>
</gene>
<protein>
    <submittedName>
        <fullName evidence="9">HSFY1 protein</fullName>
    </submittedName>
</protein>
<keyword evidence="3" id="KW-0805">Transcription regulation</keyword>
<dbReference type="GO" id="GO:0005634">
    <property type="term" value="C:nucleus"/>
    <property type="evidence" value="ECO:0007669"/>
    <property type="project" value="UniProtKB-SubCell"/>
</dbReference>
<evidence type="ECO:0000256" key="6">
    <source>
        <dbReference type="ARBA" id="ARBA00023242"/>
    </source>
</evidence>
<dbReference type="SUPFAM" id="SSF46785">
    <property type="entry name" value="Winged helix' DNA-binding domain"/>
    <property type="match status" value="1"/>
</dbReference>
<dbReference type="Pfam" id="PF00447">
    <property type="entry name" value="HSF_DNA-bind"/>
    <property type="match status" value="1"/>
</dbReference>
<proteinExistence type="inferred from homology"/>
<dbReference type="InterPro" id="IPR036388">
    <property type="entry name" value="WH-like_DNA-bd_sf"/>
</dbReference>
<name>A0A7K8SKJ5_9AVES</name>
<organism evidence="9 10">
    <name type="scientific">Nyctibius bracteatus</name>
    <name type="common">Rufous potoo</name>
    <dbReference type="NCBI Taxonomy" id="48426"/>
    <lineage>
        <taxon>Eukaryota</taxon>
        <taxon>Metazoa</taxon>
        <taxon>Chordata</taxon>
        <taxon>Craniata</taxon>
        <taxon>Vertebrata</taxon>
        <taxon>Euteleostomi</taxon>
        <taxon>Archelosauria</taxon>
        <taxon>Archosauria</taxon>
        <taxon>Dinosauria</taxon>
        <taxon>Saurischia</taxon>
        <taxon>Theropoda</taxon>
        <taxon>Coelurosauria</taxon>
        <taxon>Aves</taxon>
        <taxon>Neognathae</taxon>
        <taxon>Neoaves</taxon>
        <taxon>Strisores</taxon>
        <taxon>Caprimulgiformes</taxon>
        <taxon>Nyctibiidae</taxon>
        <taxon>Nyctibius</taxon>
    </lineage>
</organism>
<dbReference type="PANTHER" id="PTHR10015:SF336">
    <property type="entry name" value="HEAT SHOCK TRANSCRIPTION FACTOR, Y-LINKED"/>
    <property type="match status" value="1"/>
</dbReference>
<dbReference type="EMBL" id="VWZB01000022">
    <property type="protein sequence ID" value="NXF29840.1"/>
    <property type="molecule type" value="Genomic_DNA"/>
</dbReference>
<reference evidence="9 10" key="1">
    <citation type="submission" date="2019-09" db="EMBL/GenBank/DDBJ databases">
        <title>Bird 10,000 Genomes (B10K) Project - Family phase.</title>
        <authorList>
            <person name="Zhang G."/>
        </authorList>
    </citation>
    <scope>NUCLEOTIDE SEQUENCE [LARGE SCALE GENOMIC DNA]</scope>
    <source>
        <strain evidence="9">B10K-CU-031-10</strain>
        <tissue evidence="9">Muscle</tissue>
    </source>
</reference>
<evidence type="ECO:0000256" key="3">
    <source>
        <dbReference type="ARBA" id="ARBA00023015"/>
    </source>
</evidence>
<feature type="domain" description="HSF-type DNA-binding" evidence="8">
    <location>
        <begin position="4"/>
        <end position="118"/>
    </location>
</feature>
<dbReference type="FunFam" id="1.10.10.10:FF:000349">
    <property type="entry name" value="Heat shock transcription factor, Y-linked"/>
    <property type="match status" value="1"/>
</dbReference>
<dbReference type="GO" id="GO:0003700">
    <property type="term" value="F:DNA-binding transcription factor activity"/>
    <property type="evidence" value="ECO:0007669"/>
    <property type="project" value="InterPro"/>
</dbReference>
<dbReference type="InterPro" id="IPR036390">
    <property type="entry name" value="WH_DNA-bd_sf"/>
</dbReference>
<feature type="non-terminal residue" evidence="9">
    <location>
        <position position="118"/>
    </location>
</feature>
<evidence type="ECO:0000256" key="7">
    <source>
        <dbReference type="RuleBase" id="RU004020"/>
    </source>
</evidence>
<evidence type="ECO:0000256" key="2">
    <source>
        <dbReference type="ARBA" id="ARBA00006403"/>
    </source>
</evidence>
<evidence type="ECO:0000259" key="8">
    <source>
        <dbReference type="SMART" id="SM00415"/>
    </source>
</evidence>
<evidence type="ECO:0000256" key="5">
    <source>
        <dbReference type="ARBA" id="ARBA00023163"/>
    </source>
</evidence>